<name>A0A517S900_9PLAN</name>
<accession>A0A517S900</accession>
<proteinExistence type="predicted"/>
<organism evidence="1 2">
    <name type="scientific">Caulifigura coniformis</name>
    <dbReference type="NCBI Taxonomy" id="2527983"/>
    <lineage>
        <taxon>Bacteria</taxon>
        <taxon>Pseudomonadati</taxon>
        <taxon>Planctomycetota</taxon>
        <taxon>Planctomycetia</taxon>
        <taxon>Planctomycetales</taxon>
        <taxon>Planctomycetaceae</taxon>
        <taxon>Caulifigura</taxon>
    </lineage>
</organism>
<sequence length="35" mass="4039">MFLTDRKHDPENLARPLLSTSLYNPTCFASRTGRE</sequence>
<reference evidence="1 2" key="1">
    <citation type="submission" date="2019-02" db="EMBL/GenBank/DDBJ databases">
        <title>Deep-cultivation of Planctomycetes and their phenomic and genomic characterization uncovers novel biology.</title>
        <authorList>
            <person name="Wiegand S."/>
            <person name="Jogler M."/>
            <person name="Boedeker C."/>
            <person name="Pinto D."/>
            <person name="Vollmers J."/>
            <person name="Rivas-Marin E."/>
            <person name="Kohn T."/>
            <person name="Peeters S.H."/>
            <person name="Heuer A."/>
            <person name="Rast P."/>
            <person name="Oberbeckmann S."/>
            <person name="Bunk B."/>
            <person name="Jeske O."/>
            <person name="Meyerdierks A."/>
            <person name="Storesund J.E."/>
            <person name="Kallscheuer N."/>
            <person name="Luecker S."/>
            <person name="Lage O.M."/>
            <person name="Pohl T."/>
            <person name="Merkel B.J."/>
            <person name="Hornburger P."/>
            <person name="Mueller R.-W."/>
            <person name="Bruemmer F."/>
            <person name="Labrenz M."/>
            <person name="Spormann A.M."/>
            <person name="Op den Camp H."/>
            <person name="Overmann J."/>
            <person name="Amann R."/>
            <person name="Jetten M.S.M."/>
            <person name="Mascher T."/>
            <person name="Medema M.H."/>
            <person name="Devos D.P."/>
            <person name="Kaster A.-K."/>
            <person name="Ovreas L."/>
            <person name="Rohde M."/>
            <person name="Galperin M.Y."/>
            <person name="Jogler C."/>
        </authorList>
    </citation>
    <scope>NUCLEOTIDE SEQUENCE [LARGE SCALE GENOMIC DNA]</scope>
    <source>
        <strain evidence="1 2">Pan44</strain>
    </source>
</reference>
<keyword evidence="2" id="KW-1185">Reference proteome</keyword>
<dbReference type="EMBL" id="CP036271">
    <property type="protein sequence ID" value="QDT52605.1"/>
    <property type="molecule type" value="Genomic_DNA"/>
</dbReference>
<dbReference type="KEGG" id="ccos:Pan44_06170"/>
<evidence type="ECO:0000313" key="1">
    <source>
        <dbReference type="EMBL" id="QDT52605.1"/>
    </source>
</evidence>
<protein>
    <submittedName>
        <fullName evidence="1">Uncharacterized protein</fullName>
    </submittedName>
</protein>
<dbReference type="Proteomes" id="UP000315700">
    <property type="component" value="Chromosome"/>
</dbReference>
<dbReference type="AlphaFoldDB" id="A0A517S900"/>
<evidence type="ECO:0000313" key="2">
    <source>
        <dbReference type="Proteomes" id="UP000315700"/>
    </source>
</evidence>
<dbReference type="InParanoid" id="A0A517S900"/>
<gene>
    <name evidence="1" type="ORF">Pan44_06170</name>
</gene>